<dbReference type="EMBL" id="LWIC01000001">
    <property type="protein sequence ID" value="ORM31279.1"/>
    <property type="molecule type" value="Genomic_DNA"/>
</dbReference>
<proteinExistence type="predicted"/>
<evidence type="ECO:0008006" key="3">
    <source>
        <dbReference type="Google" id="ProtNLM"/>
    </source>
</evidence>
<protein>
    <recommendedName>
        <fullName evidence="3">Helix-turn-helix domain-containing protein</fullName>
    </recommendedName>
</protein>
<dbReference type="Gene3D" id="1.10.10.10">
    <property type="entry name" value="Winged helix-like DNA-binding domain superfamily/Winged helix DNA-binding domain"/>
    <property type="match status" value="1"/>
</dbReference>
<accession>A0AAE5IUY0</accession>
<dbReference type="Proteomes" id="UP000193518">
    <property type="component" value="Unassembled WGS sequence"/>
</dbReference>
<evidence type="ECO:0000313" key="2">
    <source>
        <dbReference type="Proteomes" id="UP000193518"/>
    </source>
</evidence>
<comment type="caution">
    <text evidence="1">The sequence shown here is derived from an EMBL/GenBank/DDBJ whole genome shotgun (WGS) entry which is preliminary data.</text>
</comment>
<organism evidence="1 2">
    <name type="scientific">Rhodococcus hoagii</name>
    <name type="common">Corynebacterium equii</name>
    <dbReference type="NCBI Taxonomy" id="43767"/>
    <lineage>
        <taxon>Bacteria</taxon>
        <taxon>Bacillati</taxon>
        <taxon>Actinomycetota</taxon>
        <taxon>Actinomycetes</taxon>
        <taxon>Mycobacteriales</taxon>
        <taxon>Nocardiaceae</taxon>
        <taxon>Prescottella</taxon>
    </lineage>
</organism>
<sequence length="106" mass="11565">MAWQLVKEVFDSAPAWLGPTERVILLALAEWADANDRTCWRTAAELAARVGISEEGVRKSIRRLAGFGIDPRVPVAFTASGAPIFAHKGRATTFRIPYLTAASKPE</sequence>
<gene>
    <name evidence="1" type="ORF">A5N68_03480</name>
</gene>
<dbReference type="InterPro" id="IPR036388">
    <property type="entry name" value="WH-like_DNA-bd_sf"/>
</dbReference>
<reference evidence="1 2" key="1">
    <citation type="journal article" date="2016" name="Genome Biol. Evol.">
        <title>Pangenome and Phylogenomic Analysis of the Pathogenic Actinobacterium Rhodococcus equi.</title>
        <authorList>
            <person name="Anastasi E."/>
            <person name="MacArthur I."/>
            <person name="Scortti M."/>
            <person name="Alvarez S."/>
            <person name="Giguere S."/>
            <person name="Vazquez-Boland J.A."/>
        </authorList>
    </citation>
    <scope>NUCLEOTIDE SEQUENCE [LARGE SCALE GENOMIC DNA]</scope>
    <source>
        <strain evidence="1 2">PAM1271</strain>
    </source>
</reference>
<name>A0AAE5IUY0_RHOHA</name>
<dbReference type="Pfam" id="PF13730">
    <property type="entry name" value="HTH_36"/>
    <property type="match status" value="1"/>
</dbReference>
<evidence type="ECO:0000313" key="1">
    <source>
        <dbReference type="EMBL" id="ORM31279.1"/>
    </source>
</evidence>
<dbReference type="AlphaFoldDB" id="A0AAE5IUY0"/>